<evidence type="ECO:0000313" key="1">
    <source>
        <dbReference type="EMBL" id="KJH52754.1"/>
    </source>
</evidence>
<sequence>MCFEDVTKGLIWPCYPTNVWTVKALQENLNGNEVWRILQMKNVRCALLLDLGGKTSMHACILSSRCGICSPVSFGNRCTNQYSLKHSSAEE</sequence>
<gene>
    <name evidence="1" type="ORF">DICVIV_01098</name>
</gene>
<accession>A0A0D8Y9W5</accession>
<proteinExistence type="predicted"/>
<evidence type="ECO:0000313" key="2">
    <source>
        <dbReference type="Proteomes" id="UP000053766"/>
    </source>
</evidence>
<dbReference type="EMBL" id="KN716160">
    <property type="protein sequence ID" value="KJH52754.1"/>
    <property type="molecule type" value="Genomic_DNA"/>
</dbReference>
<dbReference type="STRING" id="29172.A0A0D8Y9W5"/>
<dbReference type="AlphaFoldDB" id="A0A0D8Y9W5"/>
<keyword evidence="2" id="KW-1185">Reference proteome</keyword>
<name>A0A0D8Y9W5_DICVI</name>
<dbReference type="Proteomes" id="UP000053766">
    <property type="component" value="Unassembled WGS sequence"/>
</dbReference>
<organism evidence="1 2">
    <name type="scientific">Dictyocaulus viviparus</name>
    <name type="common">Bovine lungworm</name>
    <dbReference type="NCBI Taxonomy" id="29172"/>
    <lineage>
        <taxon>Eukaryota</taxon>
        <taxon>Metazoa</taxon>
        <taxon>Ecdysozoa</taxon>
        <taxon>Nematoda</taxon>
        <taxon>Chromadorea</taxon>
        <taxon>Rhabditida</taxon>
        <taxon>Rhabditina</taxon>
        <taxon>Rhabditomorpha</taxon>
        <taxon>Strongyloidea</taxon>
        <taxon>Metastrongylidae</taxon>
        <taxon>Dictyocaulus</taxon>
    </lineage>
</organism>
<reference evidence="2" key="2">
    <citation type="journal article" date="2016" name="Sci. Rep.">
        <title>Dictyocaulus viviparus genome, variome and transcriptome elucidate lungworm biology and support future intervention.</title>
        <authorList>
            <person name="McNulty S.N."/>
            <person name="Strube C."/>
            <person name="Rosa B.A."/>
            <person name="Martin J.C."/>
            <person name="Tyagi R."/>
            <person name="Choi Y.J."/>
            <person name="Wang Q."/>
            <person name="Hallsworth Pepin K."/>
            <person name="Zhang X."/>
            <person name="Ozersky P."/>
            <person name="Wilson R.K."/>
            <person name="Sternberg P.W."/>
            <person name="Gasser R.B."/>
            <person name="Mitreva M."/>
        </authorList>
    </citation>
    <scope>NUCLEOTIDE SEQUENCE [LARGE SCALE GENOMIC DNA]</scope>
    <source>
        <strain evidence="2">HannoverDv2000</strain>
    </source>
</reference>
<protein>
    <submittedName>
        <fullName evidence="1">Uncharacterized protein</fullName>
    </submittedName>
</protein>
<reference evidence="1 2" key="1">
    <citation type="submission" date="2013-11" db="EMBL/GenBank/DDBJ databases">
        <title>Draft genome of the bovine lungworm Dictyocaulus viviparus.</title>
        <authorList>
            <person name="Mitreva M."/>
        </authorList>
    </citation>
    <scope>NUCLEOTIDE SEQUENCE [LARGE SCALE GENOMIC DNA]</scope>
    <source>
        <strain evidence="1 2">HannoverDv2000</strain>
    </source>
</reference>